<comment type="similarity">
    <text evidence="3 12">Belongs to the NadC/ModD family.</text>
</comment>
<evidence type="ECO:0000256" key="5">
    <source>
        <dbReference type="ARBA" id="ARBA00011944"/>
    </source>
</evidence>
<comment type="pathway">
    <text evidence="2">Cofactor biosynthesis; NAD(+) biosynthesis; nicotinate D-ribonucleotide from quinolinate: step 1/1.</text>
</comment>
<evidence type="ECO:0000256" key="13">
    <source>
        <dbReference type="PIRSR" id="PIRSR006250-1"/>
    </source>
</evidence>
<feature type="domain" description="Quinolinate phosphoribosyl transferase C-terminal" evidence="14">
    <location>
        <begin position="108"/>
        <end position="272"/>
    </location>
</feature>
<evidence type="ECO:0000259" key="14">
    <source>
        <dbReference type="Pfam" id="PF01729"/>
    </source>
</evidence>
<dbReference type="Gene3D" id="3.90.1170.20">
    <property type="entry name" value="Quinolinate phosphoribosyl transferase, N-terminal domain"/>
    <property type="match status" value="1"/>
</dbReference>
<feature type="binding site" evidence="13">
    <location>
        <position position="153"/>
    </location>
    <ligand>
        <name>substrate</name>
    </ligand>
</feature>
<dbReference type="GO" id="GO:0009435">
    <property type="term" value="P:NAD+ biosynthetic process"/>
    <property type="evidence" value="ECO:0007669"/>
    <property type="project" value="UniProtKB-UniPathway"/>
</dbReference>
<evidence type="ECO:0000256" key="8">
    <source>
        <dbReference type="ARBA" id="ARBA00022679"/>
    </source>
</evidence>
<dbReference type="PANTHER" id="PTHR32179">
    <property type="entry name" value="NICOTINATE-NUCLEOTIDE PYROPHOSPHORYLASE [CARBOXYLATING]"/>
    <property type="match status" value="1"/>
</dbReference>
<organism evidence="16 17">
    <name type="scientific">Salipaludibacillus neizhouensis</name>
    <dbReference type="NCBI Taxonomy" id="885475"/>
    <lineage>
        <taxon>Bacteria</taxon>
        <taxon>Bacillati</taxon>
        <taxon>Bacillota</taxon>
        <taxon>Bacilli</taxon>
        <taxon>Bacillales</taxon>
        <taxon>Bacillaceae</taxon>
    </lineage>
</organism>
<comment type="catalytic activity">
    <reaction evidence="10">
        <text>nicotinate beta-D-ribonucleotide + CO2 + diphosphate = quinolinate + 5-phospho-alpha-D-ribose 1-diphosphate + 2 H(+)</text>
        <dbReference type="Rhea" id="RHEA:12733"/>
        <dbReference type="ChEBI" id="CHEBI:15378"/>
        <dbReference type="ChEBI" id="CHEBI:16526"/>
        <dbReference type="ChEBI" id="CHEBI:29959"/>
        <dbReference type="ChEBI" id="CHEBI:33019"/>
        <dbReference type="ChEBI" id="CHEBI:57502"/>
        <dbReference type="ChEBI" id="CHEBI:58017"/>
        <dbReference type="EC" id="2.4.2.19"/>
    </reaction>
</comment>
<feature type="binding site" evidence="13">
    <location>
        <begin position="258"/>
        <end position="260"/>
    </location>
    <ligand>
        <name>substrate</name>
    </ligand>
</feature>
<dbReference type="InterPro" id="IPR013785">
    <property type="entry name" value="Aldolase_TIM"/>
</dbReference>
<evidence type="ECO:0000256" key="2">
    <source>
        <dbReference type="ARBA" id="ARBA00004893"/>
    </source>
</evidence>
<dbReference type="InterPro" id="IPR036068">
    <property type="entry name" value="Nicotinate_pribotase-like_C"/>
</dbReference>
<dbReference type="EMBL" id="PDOE01000001">
    <property type="protein sequence ID" value="RKL68504.1"/>
    <property type="molecule type" value="Genomic_DNA"/>
</dbReference>
<evidence type="ECO:0000256" key="1">
    <source>
        <dbReference type="ARBA" id="ARBA00003237"/>
    </source>
</evidence>
<dbReference type="PIRSF" id="PIRSF006250">
    <property type="entry name" value="NadC_ModD"/>
    <property type="match status" value="1"/>
</dbReference>
<feature type="domain" description="Quinolinate phosphoribosyl transferase N-terminal" evidence="15">
    <location>
        <begin position="22"/>
        <end position="106"/>
    </location>
</feature>
<protein>
    <recommendedName>
        <fullName evidence="11">Probable nicotinate-nucleotide pyrophosphorylase [carboxylating]</fullName>
        <ecNumber evidence="5">2.4.2.19</ecNumber>
    </recommendedName>
    <alternativeName>
        <fullName evidence="9">Quinolinate phosphoribosyltransferase [decarboxylating]</fullName>
    </alternativeName>
</protein>
<dbReference type="CDD" id="cd01572">
    <property type="entry name" value="QPRTase"/>
    <property type="match status" value="1"/>
</dbReference>
<name>A0A3A9K636_9BACI</name>
<evidence type="ECO:0000256" key="11">
    <source>
        <dbReference type="ARBA" id="ARBA00069173"/>
    </source>
</evidence>
<dbReference type="FunFam" id="3.90.1170.20:FF:000001">
    <property type="entry name" value="Nicotinate-nucleotide diphosphorylase (Carboxylating)"/>
    <property type="match status" value="1"/>
</dbReference>
<evidence type="ECO:0000256" key="7">
    <source>
        <dbReference type="ARBA" id="ARBA00022676"/>
    </source>
</evidence>
<dbReference type="PANTHER" id="PTHR32179:SF3">
    <property type="entry name" value="NICOTINATE-NUCLEOTIDE PYROPHOSPHORYLASE [CARBOXYLATING]"/>
    <property type="match status" value="1"/>
</dbReference>
<feature type="binding site" evidence="13">
    <location>
        <begin position="129"/>
        <end position="131"/>
    </location>
    <ligand>
        <name>substrate</name>
    </ligand>
</feature>
<evidence type="ECO:0000259" key="15">
    <source>
        <dbReference type="Pfam" id="PF02749"/>
    </source>
</evidence>
<feature type="binding site" evidence="13">
    <location>
        <position position="96"/>
    </location>
    <ligand>
        <name>substrate</name>
    </ligand>
</feature>
<proteinExistence type="inferred from homology"/>
<dbReference type="GO" id="GO:0034213">
    <property type="term" value="P:quinolinate catabolic process"/>
    <property type="evidence" value="ECO:0007669"/>
    <property type="project" value="TreeGrafter"/>
</dbReference>
<dbReference type="InterPro" id="IPR037128">
    <property type="entry name" value="Quinolinate_PRibosylTase_N_sf"/>
</dbReference>
<dbReference type="InterPro" id="IPR002638">
    <property type="entry name" value="Quinolinate_PRibosylTrfase_C"/>
</dbReference>
<dbReference type="InterPro" id="IPR027277">
    <property type="entry name" value="NadC/ModD"/>
</dbReference>
<keyword evidence="17" id="KW-1185">Reference proteome</keyword>
<sequence>MNQLLLKQQLSNFLQEDIGYGDQTSQAIFEDEWGEAEFLAKEPGIFCGEKVLQSIYELVSAKIELTLLKSDGDLLESGEIFAKVSGPIVDLLSTERVALNLIQRLSGIATKTAVSVSKVKGTETKICDTRKTTPGLRMLEKYAVRCGGGWNHRFGLDDAILIKDNHITQAGSVTRAVTKVKQSIGHMRKIEVEIENLLQLEEAIKAGVDVIMLDNCSIEEATTWCKMIPSYITTEVSGGMTEDQLEAYAKAGVDYISMGALTHSATALDISFNVSVKEGVTNAS</sequence>
<evidence type="ECO:0000256" key="4">
    <source>
        <dbReference type="ARBA" id="ARBA00011218"/>
    </source>
</evidence>
<dbReference type="GO" id="GO:0005737">
    <property type="term" value="C:cytoplasm"/>
    <property type="evidence" value="ECO:0007669"/>
    <property type="project" value="TreeGrafter"/>
</dbReference>
<dbReference type="RefSeq" id="WP_110936857.1">
    <property type="nucleotide sequence ID" value="NZ_KZ614146.1"/>
</dbReference>
<gene>
    <name evidence="16" type="ORF">CR203_00140</name>
</gene>
<dbReference type="AlphaFoldDB" id="A0A3A9K636"/>
<dbReference type="SUPFAM" id="SSF54675">
    <property type="entry name" value="Nicotinate/Quinolinate PRTase N-terminal domain-like"/>
    <property type="match status" value="1"/>
</dbReference>
<accession>A0A3A9K636</accession>
<dbReference type="SUPFAM" id="SSF51690">
    <property type="entry name" value="Nicotinate/Quinolinate PRTase C-terminal domain-like"/>
    <property type="match status" value="1"/>
</dbReference>
<feature type="binding site" evidence="13">
    <location>
        <position position="163"/>
    </location>
    <ligand>
        <name>substrate</name>
    </ligand>
</feature>
<evidence type="ECO:0000256" key="10">
    <source>
        <dbReference type="ARBA" id="ARBA00047445"/>
    </source>
</evidence>
<evidence type="ECO:0000256" key="3">
    <source>
        <dbReference type="ARBA" id="ARBA00009400"/>
    </source>
</evidence>
<dbReference type="GO" id="GO:0004514">
    <property type="term" value="F:nicotinate-nucleotide diphosphorylase (carboxylating) activity"/>
    <property type="evidence" value="ECO:0007669"/>
    <property type="project" value="UniProtKB-EC"/>
</dbReference>
<keyword evidence="7 12" id="KW-0328">Glycosyltransferase</keyword>
<dbReference type="FunFam" id="3.20.20.70:FF:000030">
    <property type="entry name" value="Nicotinate-nucleotide pyrophosphorylase, carboxylating"/>
    <property type="match status" value="1"/>
</dbReference>
<dbReference type="Proteomes" id="UP000281498">
    <property type="component" value="Unassembled WGS sequence"/>
</dbReference>
<comment type="subunit">
    <text evidence="4">Hexamer formed by 3 homodimers.</text>
</comment>
<evidence type="ECO:0000256" key="12">
    <source>
        <dbReference type="PIRNR" id="PIRNR006250"/>
    </source>
</evidence>
<dbReference type="NCBIfam" id="TIGR00078">
    <property type="entry name" value="nadC"/>
    <property type="match status" value="1"/>
</dbReference>
<reference evidence="16 17" key="1">
    <citation type="submission" date="2017-10" db="EMBL/GenBank/DDBJ databases">
        <title>Bacillus sp. nov., a halophilic bacterium isolated from a Keqin Lake.</title>
        <authorList>
            <person name="Wang H."/>
        </authorList>
    </citation>
    <scope>NUCLEOTIDE SEQUENCE [LARGE SCALE GENOMIC DNA]</scope>
    <source>
        <strain evidence="16 17">KCTC 13187</strain>
    </source>
</reference>
<feature type="binding site" evidence="13">
    <location>
        <position position="214"/>
    </location>
    <ligand>
        <name>substrate</name>
    </ligand>
</feature>
<dbReference type="Pfam" id="PF01729">
    <property type="entry name" value="QRPTase_C"/>
    <property type="match status" value="1"/>
</dbReference>
<dbReference type="InterPro" id="IPR022412">
    <property type="entry name" value="Quinolinate_PRibosylTrfase_N"/>
</dbReference>
<dbReference type="EC" id="2.4.2.19" evidence="5"/>
<dbReference type="InterPro" id="IPR004393">
    <property type="entry name" value="NadC"/>
</dbReference>
<dbReference type="OrthoDB" id="9782546at2"/>
<comment type="caution">
    <text evidence="16">The sequence shown here is derived from an EMBL/GenBank/DDBJ whole genome shotgun (WGS) entry which is preliminary data.</text>
</comment>
<evidence type="ECO:0000256" key="6">
    <source>
        <dbReference type="ARBA" id="ARBA00022642"/>
    </source>
</evidence>
<dbReference type="UniPathway" id="UPA00253">
    <property type="reaction ID" value="UER00331"/>
</dbReference>
<keyword evidence="8 12" id="KW-0808">Transferase</keyword>
<feature type="binding site" evidence="13">
    <location>
        <begin position="237"/>
        <end position="239"/>
    </location>
    <ligand>
        <name>substrate</name>
    </ligand>
</feature>
<evidence type="ECO:0000313" key="17">
    <source>
        <dbReference type="Proteomes" id="UP000281498"/>
    </source>
</evidence>
<evidence type="ECO:0000256" key="9">
    <source>
        <dbReference type="ARBA" id="ARBA00033102"/>
    </source>
</evidence>
<feature type="binding site" evidence="13">
    <location>
        <position position="193"/>
    </location>
    <ligand>
        <name>substrate</name>
    </ligand>
</feature>
<dbReference type="Gene3D" id="3.20.20.70">
    <property type="entry name" value="Aldolase class I"/>
    <property type="match status" value="1"/>
</dbReference>
<keyword evidence="6" id="KW-0662">Pyridine nucleotide biosynthesis</keyword>
<evidence type="ECO:0000313" key="16">
    <source>
        <dbReference type="EMBL" id="RKL68504.1"/>
    </source>
</evidence>
<dbReference type="Pfam" id="PF02749">
    <property type="entry name" value="QRPTase_N"/>
    <property type="match status" value="1"/>
</dbReference>
<comment type="function">
    <text evidence="1">Involved in the catabolism of quinolinic acid (QA).</text>
</comment>